<organism evidence="2 3">
    <name type="scientific">Drosophila erecta</name>
    <name type="common">Fruit fly</name>
    <dbReference type="NCBI Taxonomy" id="7220"/>
    <lineage>
        <taxon>Eukaryota</taxon>
        <taxon>Metazoa</taxon>
        <taxon>Ecdysozoa</taxon>
        <taxon>Arthropoda</taxon>
        <taxon>Hexapoda</taxon>
        <taxon>Insecta</taxon>
        <taxon>Pterygota</taxon>
        <taxon>Neoptera</taxon>
        <taxon>Endopterygota</taxon>
        <taxon>Diptera</taxon>
        <taxon>Brachycera</taxon>
        <taxon>Muscomorpha</taxon>
        <taxon>Ephydroidea</taxon>
        <taxon>Drosophilidae</taxon>
        <taxon>Drosophila</taxon>
        <taxon>Sophophora</taxon>
    </lineage>
</organism>
<dbReference type="OrthoDB" id="7869893at2759"/>
<feature type="compositionally biased region" description="Basic residues" evidence="1">
    <location>
        <begin position="31"/>
        <end position="41"/>
    </location>
</feature>
<proteinExistence type="predicted"/>
<dbReference type="Proteomes" id="UP000008711">
    <property type="component" value="Unassembled WGS sequence"/>
</dbReference>
<dbReference type="PhylomeDB" id="B3NHU5"/>
<reference evidence="2 3" key="2">
    <citation type="journal article" date="2008" name="Bioinformatics">
        <title>Assembly reconciliation.</title>
        <authorList>
            <person name="Zimin A.V."/>
            <person name="Smith D.R."/>
            <person name="Sutton G."/>
            <person name="Yorke J.A."/>
        </authorList>
    </citation>
    <scope>NUCLEOTIDE SEQUENCE [LARGE SCALE GENOMIC DNA]</scope>
    <source>
        <strain evidence="2 3">TSC#14021-0224.01</strain>
    </source>
</reference>
<evidence type="ECO:0000313" key="3">
    <source>
        <dbReference type="Proteomes" id="UP000008711"/>
    </source>
</evidence>
<reference evidence="2 3" key="1">
    <citation type="journal article" date="2007" name="Nature">
        <title>Evolution of genes and genomes on the Drosophila phylogeny.</title>
        <authorList>
            <consortium name="Drosophila 12 Genomes Consortium"/>
            <person name="Clark A.G."/>
            <person name="Eisen M.B."/>
            <person name="Smith D.R."/>
            <person name="Bergman C.M."/>
            <person name="Oliver B."/>
            <person name="Markow T.A."/>
            <person name="Kaufman T.C."/>
            <person name="Kellis M."/>
            <person name="Gelbart W."/>
            <person name="Iyer V.N."/>
            <person name="Pollard D.A."/>
            <person name="Sackton T.B."/>
            <person name="Larracuente A.M."/>
            <person name="Singh N.D."/>
            <person name="Abad J.P."/>
            <person name="Abt D.N."/>
            <person name="Adryan B."/>
            <person name="Aguade M."/>
            <person name="Akashi H."/>
            <person name="Anderson W.W."/>
            <person name="Aquadro C.F."/>
            <person name="Ardell D.H."/>
            <person name="Arguello R."/>
            <person name="Artieri C.G."/>
            <person name="Barbash D.A."/>
            <person name="Barker D."/>
            <person name="Barsanti P."/>
            <person name="Batterham P."/>
            <person name="Batzoglou S."/>
            <person name="Begun D."/>
            <person name="Bhutkar A."/>
            <person name="Blanco E."/>
            <person name="Bosak S.A."/>
            <person name="Bradley R.K."/>
            <person name="Brand A.D."/>
            <person name="Brent M.R."/>
            <person name="Brooks A.N."/>
            <person name="Brown R.H."/>
            <person name="Butlin R.K."/>
            <person name="Caggese C."/>
            <person name="Calvi B.R."/>
            <person name="Bernardo de Carvalho A."/>
            <person name="Caspi A."/>
            <person name="Castrezana S."/>
            <person name="Celniker S.E."/>
            <person name="Chang J.L."/>
            <person name="Chapple C."/>
            <person name="Chatterji S."/>
            <person name="Chinwalla A."/>
            <person name="Civetta A."/>
            <person name="Clifton S.W."/>
            <person name="Comeron J.M."/>
            <person name="Costello J.C."/>
            <person name="Coyne J.A."/>
            <person name="Daub J."/>
            <person name="David R.G."/>
            <person name="Delcher A.L."/>
            <person name="Delehaunty K."/>
            <person name="Do C.B."/>
            <person name="Ebling H."/>
            <person name="Edwards K."/>
            <person name="Eickbush T."/>
            <person name="Evans J.D."/>
            <person name="Filipski A."/>
            <person name="Findeiss S."/>
            <person name="Freyhult E."/>
            <person name="Fulton L."/>
            <person name="Fulton R."/>
            <person name="Garcia A.C."/>
            <person name="Gardiner A."/>
            <person name="Garfield D.A."/>
            <person name="Garvin B.E."/>
            <person name="Gibson G."/>
            <person name="Gilbert D."/>
            <person name="Gnerre S."/>
            <person name="Godfrey J."/>
            <person name="Good R."/>
            <person name="Gotea V."/>
            <person name="Gravely B."/>
            <person name="Greenberg A.J."/>
            <person name="Griffiths-Jones S."/>
            <person name="Gross S."/>
            <person name="Guigo R."/>
            <person name="Gustafson E.A."/>
            <person name="Haerty W."/>
            <person name="Hahn M.W."/>
            <person name="Halligan D.L."/>
            <person name="Halpern A.L."/>
            <person name="Halter G.M."/>
            <person name="Han M.V."/>
            <person name="Heger A."/>
            <person name="Hillier L."/>
            <person name="Hinrichs A.S."/>
            <person name="Holmes I."/>
            <person name="Hoskins R.A."/>
            <person name="Hubisz M.J."/>
            <person name="Hultmark D."/>
            <person name="Huntley M.A."/>
            <person name="Jaffe D.B."/>
            <person name="Jagadeeshan S."/>
            <person name="Jeck W.R."/>
            <person name="Johnson J."/>
            <person name="Jones C.D."/>
            <person name="Jordan W.C."/>
            <person name="Karpen G.H."/>
            <person name="Kataoka E."/>
            <person name="Keightley P.D."/>
            <person name="Kheradpour P."/>
            <person name="Kirkness E.F."/>
            <person name="Koerich L.B."/>
            <person name="Kristiansen K."/>
            <person name="Kudrna D."/>
            <person name="Kulathinal R.J."/>
            <person name="Kumar S."/>
            <person name="Kwok R."/>
            <person name="Lander E."/>
            <person name="Langley C.H."/>
            <person name="Lapoint R."/>
            <person name="Lazzaro B.P."/>
            <person name="Lee S.J."/>
            <person name="Levesque L."/>
            <person name="Li R."/>
            <person name="Lin C.F."/>
            <person name="Lin M.F."/>
            <person name="Lindblad-Toh K."/>
            <person name="Llopart A."/>
            <person name="Long M."/>
            <person name="Low L."/>
            <person name="Lozovsky E."/>
            <person name="Lu J."/>
            <person name="Luo M."/>
            <person name="Machado C.A."/>
            <person name="Makalowski W."/>
            <person name="Marzo M."/>
            <person name="Matsuda M."/>
            <person name="Matzkin L."/>
            <person name="McAllister B."/>
            <person name="McBride C.S."/>
            <person name="McKernan B."/>
            <person name="McKernan K."/>
            <person name="Mendez-Lago M."/>
            <person name="Minx P."/>
            <person name="Mollenhauer M.U."/>
            <person name="Montooth K."/>
            <person name="Mount S.M."/>
            <person name="Mu X."/>
            <person name="Myers E."/>
            <person name="Negre B."/>
            <person name="Newfeld S."/>
            <person name="Nielsen R."/>
            <person name="Noor M.A."/>
            <person name="O'Grady P."/>
            <person name="Pachter L."/>
            <person name="Papaceit M."/>
            <person name="Parisi M.J."/>
            <person name="Parisi M."/>
            <person name="Parts L."/>
            <person name="Pedersen J.S."/>
            <person name="Pesole G."/>
            <person name="Phillippy A.M."/>
            <person name="Ponting C.P."/>
            <person name="Pop M."/>
            <person name="Porcelli D."/>
            <person name="Powell J.R."/>
            <person name="Prohaska S."/>
            <person name="Pruitt K."/>
            <person name="Puig M."/>
            <person name="Quesneville H."/>
            <person name="Ram K.R."/>
            <person name="Rand D."/>
            <person name="Rasmussen M.D."/>
            <person name="Reed L.K."/>
            <person name="Reenan R."/>
            <person name="Reily A."/>
            <person name="Remington K.A."/>
            <person name="Rieger T.T."/>
            <person name="Ritchie M.G."/>
            <person name="Robin C."/>
            <person name="Rogers Y.H."/>
            <person name="Rohde C."/>
            <person name="Rozas J."/>
            <person name="Rubenfield M.J."/>
            <person name="Ruiz A."/>
            <person name="Russo S."/>
            <person name="Salzberg S.L."/>
            <person name="Sanchez-Gracia A."/>
            <person name="Saranga D.J."/>
            <person name="Sato H."/>
            <person name="Schaeffer S.W."/>
            <person name="Schatz M.C."/>
            <person name="Schlenke T."/>
            <person name="Schwartz R."/>
            <person name="Segarra C."/>
            <person name="Singh R.S."/>
            <person name="Sirot L."/>
            <person name="Sirota M."/>
            <person name="Sisneros N.B."/>
            <person name="Smith C.D."/>
            <person name="Smith T.F."/>
            <person name="Spieth J."/>
            <person name="Stage D.E."/>
            <person name="Stark A."/>
            <person name="Stephan W."/>
            <person name="Strausberg R.L."/>
            <person name="Strempel S."/>
            <person name="Sturgill D."/>
            <person name="Sutton G."/>
            <person name="Sutton G.G."/>
            <person name="Tao W."/>
            <person name="Teichmann S."/>
            <person name="Tobari Y.N."/>
            <person name="Tomimura Y."/>
            <person name="Tsolas J.M."/>
            <person name="Valente V.L."/>
            <person name="Venter E."/>
            <person name="Venter J.C."/>
            <person name="Vicario S."/>
            <person name="Vieira F.G."/>
            <person name="Vilella A.J."/>
            <person name="Villasante A."/>
            <person name="Walenz B."/>
            <person name="Wang J."/>
            <person name="Wasserman M."/>
            <person name="Watts T."/>
            <person name="Wilson D."/>
            <person name="Wilson R.K."/>
            <person name="Wing R.A."/>
            <person name="Wolfner M.F."/>
            <person name="Wong A."/>
            <person name="Wong G.K."/>
            <person name="Wu C.I."/>
            <person name="Wu G."/>
            <person name="Yamamoto D."/>
            <person name="Yang H.P."/>
            <person name="Yang S.P."/>
            <person name="Yorke J.A."/>
            <person name="Yoshida K."/>
            <person name="Zdobnov E."/>
            <person name="Zhang P."/>
            <person name="Zhang Y."/>
            <person name="Zimin A.V."/>
            <person name="Baldwin J."/>
            <person name="Abdouelleil A."/>
            <person name="Abdulkadir J."/>
            <person name="Abebe A."/>
            <person name="Abera B."/>
            <person name="Abreu J."/>
            <person name="Acer S.C."/>
            <person name="Aftuck L."/>
            <person name="Alexander A."/>
            <person name="An P."/>
            <person name="Anderson E."/>
            <person name="Anderson S."/>
            <person name="Arachi H."/>
            <person name="Azer M."/>
            <person name="Bachantsang P."/>
            <person name="Barry A."/>
            <person name="Bayul T."/>
            <person name="Berlin A."/>
            <person name="Bessette D."/>
            <person name="Bloom T."/>
            <person name="Blye J."/>
            <person name="Boguslavskiy L."/>
            <person name="Bonnet C."/>
            <person name="Boukhgalter B."/>
            <person name="Bourzgui I."/>
            <person name="Brown A."/>
            <person name="Cahill P."/>
            <person name="Channer S."/>
            <person name="Cheshatsang Y."/>
            <person name="Chuda L."/>
            <person name="Citroen M."/>
            <person name="Collymore A."/>
            <person name="Cooke P."/>
            <person name="Costello M."/>
            <person name="D'Aco K."/>
            <person name="Daza R."/>
            <person name="De Haan G."/>
            <person name="DeGray S."/>
            <person name="DeMaso C."/>
            <person name="Dhargay N."/>
            <person name="Dooley K."/>
            <person name="Dooley E."/>
            <person name="Doricent M."/>
            <person name="Dorje P."/>
            <person name="Dorjee K."/>
            <person name="Dupes A."/>
            <person name="Elong R."/>
            <person name="Falk J."/>
            <person name="Farina A."/>
            <person name="Faro S."/>
            <person name="Ferguson D."/>
            <person name="Fisher S."/>
            <person name="Foley C.D."/>
            <person name="Franke A."/>
            <person name="Friedrich D."/>
            <person name="Gadbois L."/>
            <person name="Gearin G."/>
            <person name="Gearin C.R."/>
            <person name="Giannoukos G."/>
            <person name="Goode T."/>
            <person name="Graham J."/>
            <person name="Grandbois E."/>
            <person name="Grewal S."/>
            <person name="Gyaltsen K."/>
            <person name="Hafez N."/>
            <person name="Hagos B."/>
            <person name="Hall J."/>
            <person name="Henson C."/>
            <person name="Hollinger A."/>
            <person name="Honan T."/>
            <person name="Huard M.D."/>
            <person name="Hughes L."/>
            <person name="Hurhula B."/>
            <person name="Husby M.E."/>
            <person name="Kamat A."/>
            <person name="Kanga B."/>
            <person name="Kashin S."/>
            <person name="Khazanovich D."/>
            <person name="Kisner P."/>
            <person name="Lance K."/>
            <person name="Lara M."/>
            <person name="Lee W."/>
            <person name="Lennon N."/>
            <person name="Letendre F."/>
            <person name="LeVine R."/>
            <person name="Lipovsky A."/>
            <person name="Liu X."/>
            <person name="Liu J."/>
            <person name="Liu S."/>
            <person name="Lokyitsang T."/>
            <person name="Lokyitsang Y."/>
            <person name="Lubonja R."/>
            <person name="Lui A."/>
            <person name="MacDonald P."/>
            <person name="Magnisalis V."/>
            <person name="Maru K."/>
            <person name="Matthews C."/>
            <person name="McCusker W."/>
            <person name="McDonough S."/>
            <person name="Mehta T."/>
            <person name="Meldrim J."/>
            <person name="Meneus L."/>
            <person name="Mihai O."/>
            <person name="Mihalev A."/>
            <person name="Mihova T."/>
            <person name="Mittelman R."/>
            <person name="Mlenga V."/>
            <person name="Montmayeur A."/>
            <person name="Mulrain L."/>
            <person name="Navidi A."/>
            <person name="Naylor J."/>
            <person name="Negash T."/>
            <person name="Nguyen T."/>
            <person name="Nguyen N."/>
            <person name="Nicol R."/>
            <person name="Norbu C."/>
            <person name="Norbu N."/>
            <person name="Novod N."/>
            <person name="O'Neill B."/>
            <person name="Osman S."/>
            <person name="Markiewicz E."/>
            <person name="Oyono O.L."/>
            <person name="Patti C."/>
            <person name="Phunkhang P."/>
            <person name="Pierre F."/>
            <person name="Priest M."/>
            <person name="Raghuraman S."/>
            <person name="Rege F."/>
            <person name="Reyes R."/>
            <person name="Rise C."/>
            <person name="Rogov P."/>
            <person name="Ross K."/>
            <person name="Ryan E."/>
            <person name="Settipalli S."/>
            <person name="Shea T."/>
            <person name="Sherpa N."/>
            <person name="Shi L."/>
            <person name="Shih D."/>
            <person name="Sparrow T."/>
            <person name="Spaulding J."/>
            <person name="Stalker J."/>
            <person name="Stange-Thomann N."/>
            <person name="Stavropoulos S."/>
            <person name="Stone C."/>
            <person name="Strader C."/>
            <person name="Tesfaye S."/>
            <person name="Thomson T."/>
            <person name="Thoulutsang Y."/>
            <person name="Thoulutsang D."/>
            <person name="Topham K."/>
            <person name="Topping I."/>
            <person name="Tsamla T."/>
            <person name="Vassiliev H."/>
            <person name="Vo A."/>
            <person name="Wangchuk T."/>
            <person name="Wangdi T."/>
            <person name="Weiand M."/>
            <person name="Wilkinson J."/>
            <person name="Wilson A."/>
            <person name="Yadav S."/>
            <person name="Young G."/>
            <person name="Yu Q."/>
            <person name="Zembek L."/>
            <person name="Zhong D."/>
            <person name="Zimmer A."/>
            <person name="Zwirko Z."/>
            <person name="Jaffe D.B."/>
            <person name="Alvarez P."/>
            <person name="Brockman W."/>
            <person name="Butler J."/>
            <person name="Chin C."/>
            <person name="Gnerre S."/>
            <person name="Grabherr M."/>
            <person name="Kleber M."/>
            <person name="Mauceli E."/>
            <person name="MacCallum I."/>
        </authorList>
    </citation>
    <scope>NUCLEOTIDE SEQUENCE [LARGE SCALE GENOMIC DNA]</scope>
    <source>
        <strain evidence="2 3">TSC#14021-0224.01</strain>
    </source>
</reference>
<sequence length="210" mass="23972">MTKGVRISNDGLPGLPNERLYARGTSDSRQKSQKKCSRPSRKPLQSLQTADRSTSSCSLRYKGSPLSEVELGVLVQQDCKAEKHHTDRQNLADIILMQARRIEKQQREMHRIKAHYERQVSTIKNNAIMLESHLQKVLASVERDRAKRMGHHCQDMFGAVERLQKSDIQVKQSKPQSVASQLLIQYLHSKAISHSTKNSNKNTGNYRNML</sequence>
<evidence type="ECO:0000256" key="1">
    <source>
        <dbReference type="SAM" id="MobiDB-lite"/>
    </source>
</evidence>
<keyword evidence="3" id="KW-1185">Reference proteome</keyword>
<dbReference type="EMBL" id="CH954178">
    <property type="protein sequence ID" value="EDV51960.1"/>
    <property type="molecule type" value="Genomic_DNA"/>
</dbReference>
<dbReference type="AlphaFoldDB" id="B3NHU5"/>
<dbReference type="HOGENOM" id="CLU_1333172_0_0_1"/>
<accession>B3NHU5</accession>
<dbReference type="OMA" id="LHYERQV"/>
<name>B3NHU5_DROER</name>
<evidence type="ECO:0000313" key="2">
    <source>
        <dbReference type="EMBL" id="EDV51960.1"/>
    </source>
</evidence>
<feature type="compositionally biased region" description="Polar residues" evidence="1">
    <location>
        <begin position="43"/>
        <end position="57"/>
    </location>
</feature>
<protein>
    <submittedName>
        <fullName evidence="2">Uncharacterized protein</fullName>
    </submittedName>
</protein>
<gene>
    <name evidence="2" type="primary">Dere\GG15806</name>
    <name evidence="2" type="synonym">dere_GLEANR_15848</name>
    <name evidence="2" type="synonym">GG15806</name>
    <name evidence="2" type="ORF">Dere_GG15806</name>
</gene>
<dbReference type="KEGG" id="der:6546322"/>
<feature type="region of interest" description="Disordered" evidence="1">
    <location>
        <begin position="1"/>
        <end position="57"/>
    </location>
</feature>